<gene>
    <name evidence="1" type="ORF">IC779_15450</name>
</gene>
<dbReference type="AlphaFoldDB" id="A0A7H2UHL4"/>
<accession>A0A7H2UHL4</accession>
<evidence type="ECO:0000313" key="1">
    <source>
        <dbReference type="EMBL" id="QOD72460.1"/>
    </source>
</evidence>
<name>A0A7H2UHL4_9GAMM</name>
<dbReference type="EMBL" id="CP061828">
    <property type="protein sequence ID" value="QOD72460.1"/>
    <property type="molecule type" value="Genomic_DNA"/>
</dbReference>
<dbReference type="Proteomes" id="UP000516672">
    <property type="component" value="Chromosome"/>
</dbReference>
<reference evidence="1 2" key="1">
    <citation type="submission" date="2020-09" db="EMBL/GenBank/DDBJ databases">
        <authorList>
            <person name="Chen F.-J."/>
            <person name="Lee Y.-T."/>
        </authorList>
    </citation>
    <scope>NUCLEOTIDE SEQUENCE [LARGE SCALE GENOMIC DNA]</scope>
    <source>
        <strain evidence="1 2">AS42</strain>
    </source>
</reference>
<reference evidence="2" key="2">
    <citation type="submission" date="2020-10" db="EMBL/GenBank/DDBJ databases">
        <title>Clinical and molecular characterization of Acinetobacter seifertii in Taiwan.</title>
        <authorList>
            <person name="Li L.-H."/>
            <person name="Yang Y.-S."/>
            <person name="Sun J.-R."/>
            <person name="Huang T.-W."/>
            <person name="Huang W.-C."/>
            <person name="Wang Y.-C."/>
            <person name="Kuo T.-H."/>
            <person name="Kuo S.-C."/>
            <person name="Chen T.-L."/>
        </authorList>
    </citation>
    <scope>NUCLEOTIDE SEQUENCE [LARGE SCALE GENOMIC DNA]</scope>
    <source>
        <strain evidence="2">AS42</strain>
    </source>
</reference>
<sequence>MTKQNILIHVIDDESKTYDLLIKDYWALSWETHNFEYSLKNLVKKHGFNNISNLEAIIAKFSFVTSTIENSNCLSCNQKIKARSRMELKKLFQNELSCQNCLSKDINNQAEVIIEKIESVIKDDYSFLFMKNSFNLTYLEKIYLYLIALKCQVNQYGKLDKEIWKDMFITERANQNFLIKSLYKKRVIFNSKKTDEIIGVFNDTNKFFYKNSHLIRAELASRYKKYKYIFFDGNTFLNLDLISGSFNQMLEELSIELDYYELDYLDVKEIREFVIEQKKIDAYELILNIQKYKPIPIEKSIELDHVIIELVEKYNLLVVNSMLSYHADKVASNLYSLEHGERKDRYYSVNKMFIARITSYLEHCKLNNKVPSHTRNIGFNWSYTCLEYFVSKSIINDGLSWTTFSGDELIHKWLNSDKVTIKPDF</sequence>
<organism evidence="1 2">
    <name type="scientific">Acinetobacter seifertii</name>
    <dbReference type="NCBI Taxonomy" id="1530123"/>
    <lineage>
        <taxon>Bacteria</taxon>
        <taxon>Pseudomonadati</taxon>
        <taxon>Pseudomonadota</taxon>
        <taxon>Gammaproteobacteria</taxon>
        <taxon>Moraxellales</taxon>
        <taxon>Moraxellaceae</taxon>
        <taxon>Acinetobacter</taxon>
        <taxon>Acinetobacter calcoaceticus/baumannii complex</taxon>
    </lineage>
</organism>
<dbReference type="RefSeq" id="WP_190977780.1">
    <property type="nucleotide sequence ID" value="NZ_CP061578.1"/>
</dbReference>
<proteinExistence type="predicted"/>
<protein>
    <submittedName>
        <fullName evidence="1">Uncharacterized protein</fullName>
    </submittedName>
</protein>
<evidence type="ECO:0000313" key="2">
    <source>
        <dbReference type="Proteomes" id="UP000516672"/>
    </source>
</evidence>